<evidence type="ECO:0000256" key="1">
    <source>
        <dbReference type="SAM" id="SignalP"/>
    </source>
</evidence>
<protein>
    <submittedName>
        <fullName evidence="2">Uncharacterized protein</fullName>
    </submittedName>
</protein>
<sequence>MLRNVLLLLILCPSLAAMRKSYRRSNTNMLVNTRRTIRKSRAMYHSISAKDPHLCEDQVP</sequence>
<dbReference type="EMBL" id="KX713899">
    <property type="protein sequence ID" value="AOS53210.1"/>
    <property type="molecule type" value="Genomic_DNA"/>
</dbReference>
<organism evidence="2">
    <name type="scientific">Cycas panzhihuaensis</name>
    <name type="common">Dukou cycad</name>
    <name type="synonym">Cycas baguanheensis</name>
    <dbReference type="NCBI Taxonomy" id="123604"/>
    <lineage>
        <taxon>Eukaryota</taxon>
        <taxon>Viridiplantae</taxon>
        <taxon>Streptophyta</taxon>
        <taxon>Embryophyta</taxon>
        <taxon>Tracheophyta</taxon>
        <taxon>Spermatophyta</taxon>
        <taxon>Cycadidae</taxon>
        <taxon>Cycadales</taxon>
        <taxon>Cycadaceae</taxon>
        <taxon>Cycas</taxon>
    </lineage>
</organism>
<keyword evidence="2" id="KW-0934">Plastid</keyword>
<geneLocation type="chloroplast" evidence="2"/>
<feature type="chain" id="PRO_5009105636" evidence="1">
    <location>
        <begin position="18"/>
        <end position="60"/>
    </location>
</feature>
<dbReference type="EMBL" id="KX713899">
    <property type="protein sequence ID" value="AOS53120.1"/>
    <property type="molecule type" value="Genomic_DNA"/>
</dbReference>
<gene>
    <name evidence="2" type="primary">orf60</name>
</gene>
<proteinExistence type="predicted"/>
<accession>A0A1D8BF30</accession>
<dbReference type="RefSeq" id="YP_009308261.1">
    <property type="nucleotide sequence ID" value="NC_031413.1"/>
</dbReference>
<dbReference type="GeneID" id="29292139"/>
<dbReference type="GeneID" id="29292008"/>
<name>A0A1D8BF30_CYCPA</name>
<keyword evidence="2" id="KW-0150">Chloroplast</keyword>
<dbReference type="RefSeq" id="YP_009308171.1">
    <property type="nucleotide sequence ID" value="NC_031413.1"/>
</dbReference>
<evidence type="ECO:0000313" key="2">
    <source>
        <dbReference type="EMBL" id="AOS53210.1"/>
    </source>
</evidence>
<reference evidence="2" key="1">
    <citation type="journal article" date="2016" name="Conserv Genet Resour">
        <title>Characterization of the complete chloroplast genome of Cycas panzhihuaensis.</title>
        <authorList>
            <person name="Han J."/>
            <person name="Wang M."/>
            <person name="Qiu Q."/>
            <person name="Guo R."/>
        </authorList>
    </citation>
    <scope>NUCLEOTIDE SEQUENCE</scope>
</reference>
<keyword evidence="1" id="KW-0732">Signal</keyword>
<dbReference type="AlphaFoldDB" id="A0A1D8BF30"/>
<feature type="signal peptide" evidence="1">
    <location>
        <begin position="1"/>
        <end position="17"/>
    </location>
</feature>